<dbReference type="EMBL" id="WVIE01000003">
    <property type="protein sequence ID" value="NDJ16454.1"/>
    <property type="molecule type" value="Genomic_DNA"/>
</dbReference>
<proteinExistence type="predicted"/>
<name>A0A8J7YXP5_9CYAN</name>
<organism evidence="1 2">
    <name type="scientific">Myxacorys almedinensis A</name>
    <dbReference type="NCBI Taxonomy" id="2690445"/>
    <lineage>
        <taxon>Bacteria</taxon>
        <taxon>Bacillati</taxon>
        <taxon>Cyanobacteriota</taxon>
        <taxon>Cyanophyceae</taxon>
        <taxon>Leptolyngbyales</taxon>
        <taxon>Leptolyngbyaceae</taxon>
        <taxon>Myxacorys</taxon>
        <taxon>Myxacorys almedinensis</taxon>
    </lineage>
</organism>
<sequence length="101" mass="10551">MGEVLLGSDLATLIIRGELASRQRGFRGGWGQLKTSGAQILITSSGSTVDCGGTIADPEIRPALKIDDSLSRIAIALTTVLPRSVNQRWVKCAIASSSPDG</sequence>
<gene>
    <name evidence="1" type="ORF">GS601_03965</name>
</gene>
<dbReference type="Proteomes" id="UP000646053">
    <property type="component" value="Unassembled WGS sequence"/>
</dbReference>
<reference evidence="1" key="1">
    <citation type="submission" date="2019-12" db="EMBL/GenBank/DDBJ databases">
        <title>High-Quality draft genome sequences of three cyanobacteria isolated from the limestone walls of the Old Cathedral of Coimbra.</title>
        <authorList>
            <person name="Tiago I."/>
            <person name="Soares F."/>
            <person name="Portugal A."/>
        </authorList>
    </citation>
    <scope>NUCLEOTIDE SEQUENCE</scope>
    <source>
        <strain evidence="1">A</strain>
    </source>
</reference>
<comment type="caution">
    <text evidence="1">The sequence shown here is derived from an EMBL/GenBank/DDBJ whole genome shotgun (WGS) entry which is preliminary data.</text>
</comment>
<accession>A0A8J7YXP5</accession>
<dbReference type="RefSeq" id="WP_162421961.1">
    <property type="nucleotide sequence ID" value="NZ_WVIE01000003.1"/>
</dbReference>
<protein>
    <submittedName>
        <fullName evidence="1">Uncharacterized protein</fullName>
    </submittedName>
</protein>
<keyword evidence="2" id="KW-1185">Reference proteome</keyword>
<dbReference type="AlphaFoldDB" id="A0A8J7YXP5"/>
<evidence type="ECO:0000313" key="1">
    <source>
        <dbReference type="EMBL" id="NDJ16454.1"/>
    </source>
</evidence>
<evidence type="ECO:0000313" key="2">
    <source>
        <dbReference type="Proteomes" id="UP000646053"/>
    </source>
</evidence>